<dbReference type="Pfam" id="PF13561">
    <property type="entry name" value="adh_short_C2"/>
    <property type="match status" value="1"/>
</dbReference>
<comment type="caution">
    <text evidence="6">The sequence shown here is derived from an EMBL/GenBank/DDBJ whole genome shotgun (WGS) entry which is preliminary data.</text>
</comment>
<evidence type="ECO:0000256" key="3">
    <source>
        <dbReference type="ARBA" id="ARBA00022857"/>
    </source>
</evidence>
<gene>
    <name evidence="6" type="ORF">ACJMK2_003092</name>
</gene>
<dbReference type="SMART" id="SM00822">
    <property type="entry name" value="PKS_KR"/>
    <property type="match status" value="1"/>
</dbReference>
<comment type="similarity">
    <text evidence="1">Belongs to the short-chain dehydrogenases/reductases (SDR) family.</text>
</comment>
<evidence type="ECO:0000259" key="5">
    <source>
        <dbReference type="SMART" id="SM00822"/>
    </source>
</evidence>
<evidence type="ECO:0000313" key="7">
    <source>
        <dbReference type="Proteomes" id="UP001634394"/>
    </source>
</evidence>
<keyword evidence="3" id="KW-0521">NADP</keyword>
<evidence type="ECO:0000256" key="1">
    <source>
        <dbReference type="ARBA" id="ARBA00006484"/>
    </source>
</evidence>
<dbReference type="FunFam" id="3.40.50.720:FF:000084">
    <property type="entry name" value="Short-chain dehydrogenase reductase"/>
    <property type="match status" value="1"/>
</dbReference>
<proteinExistence type="inferred from homology"/>
<dbReference type="InterPro" id="IPR020904">
    <property type="entry name" value="Sc_DH/Rdtase_CS"/>
</dbReference>
<protein>
    <recommendedName>
        <fullName evidence="5">Ketoreductase domain-containing protein</fullName>
    </recommendedName>
</protein>
<sequence>MASKSRFSGKIALVTGAGRGIGRETAQALYEQGAKVIALDIVEEFLQNLKISYPEISTVRVNLADWKSTKETIEGLPTVDLLVNNAGLLKLGPMLDMTEEDISLHLDVNLKGYLNVAQVVARQLIAEKRKGTFVNVASVAANKPFVGAGAYCISKSAVQMLTEVLACELGPQGIRVNGINPGCVSTDMLQLYGEKGIQKSIERTPIGRVGEISEVVNGILYLLSDESSYINGHSLVLDGGLLKN</sequence>
<dbReference type="PRINTS" id="PR00080">
    <property type="entry name" value="SDRFAMILY"/>
</dbReference>
<dbReference type="PRINTS" id="PR00081">
    <property type="entry name" value="GDHRDH"/>
</dbReference>
<dbReference type="InterPro" id="IPR036291">
    <property type="entry name" value="NAD(P)-bd_dom_sf"/>
</dbReference>
<dbReference type="PANTHER" id="PTHR44252:SF3">
    <property type="entry name" value="D-ERYTHRULOSE REDUCTASE-RELATED"/>
    <property type="match status" value="1"/>
</dbReference>
<dbReference type="SUPFAM" id="SSF51735">
    <property type="entry name" value="NAD(P)-binding Rossmann-fold domains"/>
    <property type="match status" value="1"/>
</dbReference>
<keyword evidence="4" id="KW-0560">Oxidoreductase</keyword>
<reference evidence="6 7" key="1">
    <citation type="submission" date="2024-11" db="EMBL/GenBank/DDBJ databases">
        <title>Chromosome-level genome assembly of the freshwater bivalve Anodonta woodiana.</title>
        <authorList>
            <person name="Chen X."/>
        </authorList>
    </citation>
    <scope>NUCLEOTIDE SEQUENCE [LARGE SCALE GENOMIC DNA]</scope>
    <source>
        <strain evidence="6">MN2024</strain>
        <tissue evidence="6">Gills</tissue>
    </source>
</reference>
<dbReference type="InterPro" id="IPR002347">
    <property type="entry name" value="SDR_fam"/>
</dbReference>
<evidence type="ECO:0000256" key="2">
    <source>
        <dbReference type="ARBA" id="ARBA00011881"/>
    </source>
</evidence>
<accession>A0ABD3Y0G1</accession>
<comment type="subunit">
    <text evidence="2">Homotetramer.</text>
</comment>
<name>A0ABD3Y0G1_SINWO</name>
<feature type="domain" description="Ketoreductase" evidence="5">
    <location>
        <begin position="10"/>
        <end position="182"/>
    </location>
</feature>
<dbReference type="GO" id="GO:0016616">
    <property type="term" value="F:oxidoreductase activity, acting on the CH-OH group of donors, NAD or NADP as acceptor"/>
    <property type="evidence" value="ECO:0007669"/>
    <property type="project" value="UniProtKB-ARBA"/>
</dbReference>
<dbReference type="EMBL" id="JBJQND010000001">
    <property type="protein sequence ID" value="KAL3890815.1"/>
    <property type="molecule type" value="Genomic_DNA"/>
</dbReference>
<evidence type="ECO:0000256" key="4">
    <source>
        <dbReference type="ARBA" id="ARBA00023002"/>
    </source>
</evidence>
<dbReference type="AlphaFoldDB" id="A0ABD3Y0G1"/>
<dbReference type="GO" id="GO:0006629">
    <property type="term" value="P:lipid metabolic process"/>
    <property type="evidence" value="ECO:0007669"/>
    <property type="project" value="UniProtKB-ARBA"/>
</dbReference>
<organism evidence="6 7">
    <name type="scientific">Sinanodonta woodiana</name>
    <name type="common">Chinese pond mussel</name>
    <name type="synonym">Anodonta woodiana</name>
    <dbReference type="NCBI Taxonomy" id="1069815"/>
    <lineage>
        <taxon>Eukaryota</taxon>
        <taxon>Metazoa</taxon>
        <taxon>Spiralia</taxon>
        <taxon>Lophotrochozoa</taxon>
        <taxon>Mollusca</taxon>
        <taxon>Bivalvia</taxon>
        <taxon>Autobranchia</taxon>
        <taxon>Heteroconchia</taxon>
        <taxon>Palaeoheterodonta</taxon>
        <taxon>Unionida</taxon>
        <taxon>Unionoidea</taxon>
        <taxon>Unionidae</taxon>
        <taxon>Unioninae</taxon>
        <taxon>Sinanodonta</taxon>
    </lineage>
</organism>
<keyword evidence="7" id="KW-1185">Reference proteome</keyword>
<dbReference type="Proteomes" id="UP001634394">
    <property type="component" value="Unassembled WGS sequence"/>
</dbReference>
<dbReference type="InterPro" id="IPR051737">
    <property type="entry name" value="L-xylulose/Carbonyl_redctase"/>
</dbReference>
<dbReference type="InterPro" id="IPR057326">
    <property type="entry name" value="KR_dom"/>
</dbReference>
<evidence type="ECO:0000313" key="6">
    <source>
        <dbReference type="EMBL" id="KAL3890815.1"/>
    </source>
</evidence>
<dbReference type="Gene3D" id="3.40.50.720">
    <property type="entry name" value="NAD(P)-binding Rossmann-like Domain"/>
    <property type="match status" value="1"/>
</dbReference>
<dbReference type="PROSITE" id="PS00061">
    <property type="entry name" value="ADH_SHORT"/>
    <property type="match status" value="1"/>
</dbReference>
<dbReference type="PANTHER" id="PTHR44252">
    <property type="entry name" value="D-ERYTHRULOSE REDUCTASE"/>
    <property type="match status" value="1"/>
</dbReference>